<dbReference type="GeneID" id="17036142"/>
<proteinExistence type="predicted"/>
<organism evidence="1 2">
    <name type="scientific">Coccomyxa subellipsoidea (strain C-169)</name>
    <name type="common">Green microalga</name>
    <dbReference type="NCBI Taxonomy" id="574566"/>
    <lineage>
        <taxon>Eukaryota</taxon>
        <taxon>Viridiplantae</taxon>
        <taxon>Chlorophyta</taxon>
        <taxon>core chlorophytes</taxon>
        <taxon>Trebouxiophyceae</taxon>
        <taxon>Trebouxiophyceae incertae sedis</taxon>
        <taxon>Coccomyxaceae</taxon>
        <taxon>Coccomyxa</taxon>
        <taxon>Coccomyxa subellipsoidea</taxon>
    </lineage>
</organism>
<keyword evidence="2" id="KW-1185">Reference proteome</keyword>
<name>I0YIB9_COCSC</name>
<dbReference type="Proteomes" id="UP000007264">
    <property type="component" value="Unassembled WGS sequence"/>
</dbReference>
<evidence type="ECO:0000313" key="1">
    <source>
        <dbReference type="EMBL" id="EIE18138.1"/>
    </source>
</evidence>
<sequence length="150" mass="16486">MCGACDEVSGHEMLRLQIQTVLHALNLLNEGTSAGSEPGVHLVFLPTLSKLRNGDASFLESMSNSYLKAGGTMPLEPSFGDHQRRPPLRRRHYVQTSQRWLTSLQSSKTEDSIAVPQAGQCWQNSQVDAGFEPAPAEVPSLSRLRPWSTV</sequence>
<comment type="caution">
    <text evidence="1">The sequence shown here is derived from an EMBL/GenBank/DDBJ whole genome shotgun (WGS) entry which is preliminary data.</text>
</comment>
<reference evidence="1 2" key="1">
    <citation type="journal article" date="2012" name="Genome Biol.">
        <title>The genome of the polar eukaryotic microalga coccomyxa subellipsoidea reveals traits of cold adaptation.</title>
        <authorList>
            <person name="Blanc G."/>
            <person name="Agarkova I."/>
            <person name="Grimwood J."/>
            <person name="Kuo A."/>
            <person name="Brueggeman A."/>
            <person name="Dunigan D."/>
            <person name="Gurnon J."/>
            <person name="Ladunga I."/>
            <person name="Lindquist E."/>
            <person name="Lucas S."/>
            <person name="Pangilinan J."/>
            <person name="Proschold T."/>
            <person name="Salamov A."/>
            <person name="Schmutz J."/>
            <person name="Weeks D."/>
            <person name="Yamada T."/>
            <person name="Claverie J.M."/>
            <person name="Grigoriev I."/>
            <person name="Van Etten J."/>
            <person name="Lomsadze A."/>
            <person name="Borodovsky M."/>
        </authorList>
    </citation>
    <scope>NUCLEOTIDE SEQUENCE [LARGE SCALE GENOMIC DNA]</scope>
    <source>
        <strain evidence="1 2">C-169</strain>
    </source>
</reference>
<dbReference type="AlphaFoldDB" id="I0YIB9"/>
<dbReference type="EMBL" id="AGSI01000026">
    <property type="protein sequence ID" value="EIE18138.1"/>
    <property type="molecule type" value="Genomic_DNA"/>
</dbReference>
<dbReference type="KEGG" id="csl:COCSUDRAFT_60512"/>
<evidence type="ECO:0000313" key="2">
    <source>
        <dbReference type="Proteomes" id="UP000007264"/>
    </source>
</evidence>
<dbReference type="RefSeq" id="XP_005642682.1">
    <property type="nucleotide sequence ID" value="XM_005642625.1"/>
</dbReference>
<accession>I0YIB9</accession>
<protein>
    <submittedName>
        <fullName evidence="1">Uncharacterized protein</fullName>
    </submittedName>
</protein>
<gene>
    <name evidence="1" type="ORF">COCSUDRAFT_60512</name>
</gene>